<feature type="transmembrane region" description="Helical" evidence="5">
    <location>
        <begin position="33"/>
        <end position="57"/>
    </location>
</feature>
<dbReference type="PROSITE" id="PS00191">
    <property type="entry name" value="CYTOCHROME_B5_1"/>
    <property type="match status" value="1"/>
</dbReference>
<evidence type="ECO:0000256" key="3">
    <source>
        <dbReference type="ARBA" id="ARBA00023004"/>
    </source>
</evidence>
<dbReference type="Pfam" id="PF00173">
    <property type="entry name" value="Cyt-b5"/>
    <property type="match status" value="1"/>
</dbReference>
<dbReference type="PROSITE" id="PS50255">
    <property type="entry name" value="CYTOCHROME_B5_2"/>
    <property type="match status" value="1"/>
</dbReference>
<evidence type="ECO:0000256" key="5">
    <source>
        <dbReference type="RuleBase" id="RU362121"/>
    </source>
</evidence>
<comment type="similarity">
    <text evidence="4 5">Belongs to the cytochrome b5 family.</text>
</comment>
<keyword evidence="5" id="KW-0812">Transmembrane</keyword>
<gene>
    <name evidence="8" type="ORF">NESM_000241500</name>
</gene>
<keyword evidence="2 5" id="KW-0479">Metal-binding</keyword>
<organism evidence="8 9">
    <name type="scientific">Novymonas esmeraldas</name>
    <dbReference type="NCBI Taxonomy" id="1808958"/>
    <lineage>
        <taxon>Eukaryota</taxon>
        <taxon>Discoba</taxon>
        <taxon>Euglenozoa</taxon>
        <taxon>Kinetoplastea</taxon>
        <taxon>Metakinetoplastina</taxon>
        <taxon>Trypanosomatida</taxon>
        <taxon>Trypanosomatidae</taxon>
        <taxon>Novymonas</taxon>
    </lineage>
</organism>
<feature type="signal peptide" evidence="6">
    <location>
        <begin position="1"/>
        <end position="20"/>
    </location>
</feature>
<feature type="domain" description="Cytochrome b5 heme-binding" evidence="7">
    <location>
        <begin position="93"/>
        <end position="169"/>
    </location>
</feature>
<evidence type="ECO:0000256" key="4">
    <source>
        <dbReference type="ARBA" id="ARBA00038168"/>
    </source>
</evidence>
<dbReference type="GO" id="GO:0046872">
    <property type="term" value="F:metal ion binding"/>
    <property type="evidence" value="ECO:0007669"/>
    <property type="project" value="UniProtKB-UniRule"/>
</dbReference>
<evidence type="ECO:0000256" key="2">
    <source>
        <dbReference type="ARBA" id="ARBA00022723"/>
    </source>
</evidence>
<keyword evidence="9" id="KW-1185">Reference proteome</keyword>
<comment type="caution">
    <text evidence="8">The sequence shown here is derived from an EMBL/GenBank/DDBJ whole genome shotgun (WGS) entry which is preliminary data.</text>
</comment>
<dbReference type="PANTHER" id="PTHR19359">
    <property type="entry name" value="CYTOCHROME B5"/>
    <property type="match status" value="1"/>
</dbReference>
<evidence type="ECO:0000259" key="7">
    <source>
        <dbReference type="PROSITE" id="PS50255"/>
    </source>
</evidence>
<evidence type="ECO:0000256" key="6">
    <source>
        <dbReference type="SAM" id="SignalP"/>
    </source>
</evidence>
<proteinExistence type="inferred from homology"/>
<protein>
    <submittedName>
        <fullName evidence="8">Cytochrome b5-like Heme/Steroid binding domain containing protein</fullName>
    </submittedName>
</protein>
<dbReference type="GO" id="GO:0016020">
    <property type="term" value="C:membrane"/>
    <property type="evidence" value="ECO:0007669"/>
    <property type="project" value="TreeGrafter"/>
</dbReference>
<dbReference type="PANTHER" id="PTHR19359:SF95">
    <property type="entry name" value="CYTOCHROME B5 TYPE B"/>
    <property type="match status" value="1"/>
</dbReference>
<dbReference type="Proteomes" id="UP001430356">
    <property type="component" value="Unassembled WGS sequence"/>
</dbReference>
<keyword evidence="5" id="KW-0472">Membrane</keyword>
<dbReference type="EMBL" id="JAECZO010000019">
    <property type="protein sequence ID" value="KAK7201755.1"/>
    <property type="molecule type" value="Genomic_DNA"/>
</dbReference>
<name>A0AAW0FA10_9TRYP</name>
<dbReference type="InterPro" id="IPR050668">
    <property type="entry name" value="Cytochrome_b5"/>
</dbReference>
<evidence type="ECO:0000313" key="8">
    <source>
        <dbReference type="EMBL" id="KAK7201755.1"/>
    </source>
</evidence>
<evidence type="ECO:0000256" key="1">
    <source>
        <dbReference type="ARBA" id="ARBA00022617"/>
    </source>
</evidence>
<dbReference type="InterPro" id="IPR001199">
    <property type="entry name" value="Cyt_B5-like_heme/steroid-bd"/>
</dbReference>
<evidence type="ECO:0000313" key="9">
    <source>
        <dbReference type="Proteomes" id="UP001430356"/>
    </source>
</evidence>
<dbReference type="GO" id="GO:0020037">
    <property type="term" value="F:heme binding"/>
    <property type="evidence" value="ECO:0007669"/>
    <property type="project" value="UniProtKB-UniRule"/>
</dbReference>
<keyword evidence="1 5" id="KW-0349">Heme</keyword>
<reference evidence="8 9" key="1">
    <citation type="journal article" date="2021" name="MBio">
        <title>A New Model Trypanosomatid, Novymonas esmeraldas: Genomic Perception of Its 'Candidatus Pandoraea novymonadis' Endosymbiont.</title>
        <authorList>
            <person name="Zakharova A."/>
            <person name="Saura A."/>
            <person name="Butenko A."/>
            <person name="Podesvova L."/>
            <person name="Warmusova S."/>
            <person name="Kostygov A.Y."/>
            <person name="Nenarokova A."/>
            <person name="Lukes J."/>
            <person name="Opperdoes F.R."/>
            <person name="Yurchenko V."/>
        </authorList>
    </citation>
    <scope>NUCLEOTIDE SEQUENCE [LARGE SCALE GENOMIC DNA]</scope>
    <source>
        <strain evidence="8 9">E262AT.01</strain>
    </source>
</reference>
<sequence>MRVAASLAGLVLASVSAAQATSPLSARTPAPLAAPHAALAAAAVLLLFTVLAVATAVRELRRRSSLVPLPAAEDDAVKSVAVVVGSGGLTTTADRYTRAEVAKHKSAADCWIVVHNLVLDVSQYIPLHPGGSRIILRCAGGDATKSFDRVHDLDIIDEYAPETIIGVLSD</sequence>
<keyword evidence="3 5" id="KW-0408">Iron</keyword>
<dbReference type="SMART" id="SM01117">
    <property type="entry name" value="Cyt-b5"/>
    <property type="match status" value="1"/>
</dbReference>
<dbReference type="SUPFAM" id="SSF55856">
    <property type="entry name" value="Cytochrome b5-like heme/steroid binding domain"/>
    <property type="match status" value="1"/>
</dbReference>
<keyword evidence="6" id="KW-0732">Signal</keyword>
<feature type="chain" id="PRO_5043687605" evidence="6">
    <location>
        <begin position="21"/>
        <end position="170"/>
    </location>
</feature>
<keyword evidence="5" id="KW-1133">Transmembrane helix</keyword>
<dbReference type="InterPro" id="IPR036400">
    <property type="entry name" value="Cyt_B5-like_heme/steroid_sf"/>
</dbReference>
<dbReference type="Gene3D" id="3.10.120.10">
    <property type="entry name" value="Cytochrome b5-like heme/steroid binding domain"/>
    <property type="match status" value="1"/>
</dbReference>
<accession>A0AAW0FA10</accession>
<dbReference type="AlphaFoldDB" id="A0AAW0FA10"/>
<dbReference type="InterPro" id="IPR018506">
    <property type="entry name" value="Cyt_B5_heme-BS"/>
</dbReference>